<dbReference type="AlphaFoldDB" id="A0A845LK71"/>
<dbReference type="Proteomes" id="UP000471031">
    <property type="component" value="Unassembled WGS sequence"/>
</dbReference>
<accession>A0A845LK71</accession>
<gene>
    <name evidence="2" type="ORF">GTO89_09415</name>
</gene>
<evidence type="ECO:0000256" key="1">
    <source>
        <dbReference type="ARBA" id="ARBA00005721"/>
    </source>
</evidence>
<evidence type="ECO:0000313" key="3">
    <source>
        <dbReference type="Proteomes" id="UP000471031"/>
    </source>
</evidence>
<name>A0A845LK71_HELGE</name>
<dbReference type="Pfam" id="PF03780">
    <property type="entry name" value="Asp23"/>
    <property type="match status" value="1"/>
</dbReference>
<dbReference type="PANTHER" id="PTHR34297:SF2">
    <property type="entry name" value="ASP23_GLS24 FAMILY ENVELOPE STRESS RESPONSE PROTEIN"/>
    <property type="match status" value="1"/>
</dbReference>
<protein>
    <submittedName>
        <fullName evidence="2">Asp23/Gls24 family envelope stress response protein</fullName>
    </submittedName>
</protein>
<proteinExistence type="inferred from homology"/>
<sequence length="128" mass="13627">METITSKQDIGSVRIAQEVVATIAGLAATEVEGVTAMSGGLGGGIAEMLGRKNLTRGVKVEVGEREAAIDLNIIVNFGSRIPEVAKRVQENVKRSIESMTGLTVVEVNVHIQGVNFPTPEAKEDDRVR</sequence>
<reference evidence="2 3" key="1">
    <citation type="submission" date="2020-01" db="EMBL/GenBank/DDBJ databases">
        <title>Whole genome sequence of Heliobacterium gestii DSM 11169.</title>
        <authorList>
            <person name="Kyndt J.A."/>
            <person name="Meyer T.E."/>
        </authorList>
    </citation>
    <scope>NUCLEOTIDE SEQUENCE [LARGE SCALE GENOMIC DNA]</scope>
    <source>
        <strain evidence="2 3">DSM 11169</strain>
    </source>
</reference>
<dbReference type="RefSeq" id="WP_161261836.1">
    <property type="nucleotide sequence ID" value="NZ_JAFBDC010000013.1"/>
</dbReference>
<dbReference type="EMBL" id="WXEX01000007">
    <property type="protein sequence ID" value="MZP43256.1"/>
    <property type="molecule type" value="Genomic_DNA"/>
</dbReference>
<comment type="caution">
    <text evidence="2">The sequence shown here is derived from an EMBL/GenBank/DDBJ whole genome shotgun (WGS) entry which is preliminary data.</text>
</comment>
<keyword evidence="3" id="KW-1185">Reference proteome</keyword>
<dbReference type="InterPro" id="IPR005531">
    <property type="entry name" value="Asp23"/>
</dbReference>
<dbReference type="PANTHER" id="PTHR34297">
    <property type="entry name" value="HYPOTHETICAL CYTOSOLIC PROTEIN-RELATED"/>
    <property type="match status" value="1"/>
</dbReference>
<dbReference type="OrthoDB" id="9793465at2"/>
<organism evidence="2 3">
    <name type="scientific">Heliomicrobium gestii</name>
    <name type="common">Heliobacterium gestii</name>
    <dbReference type="NCBI Taxonomy" id="2699"/>
    <lineage>
        <taxon>Bacteria</taxon>
        <taxon>Bacillati</taxon>
        <taxon>Bacillota</taxon>
        <taxon>Clostridia</taxon>
        <taxon>Eubacteriales</taxon>
        <taxon>Heliobacteriaceae</taxon>
        <taxon>Heliomicrobium</taxon>
    </lineage>
</organism>
<evidence type="ECO:0000313" key="2">
    <source>
        <dbReference type="EMBL" id="MZP43256.1"/>
    </source>
</evidence>
<comment type="similarity">
    <text evidence="1">Belongs to the asp23 family.</text>
</comment>